<dbReference type="AlphaFoldDB" id="A0A501W9G8"/>
<evidence type="ECO:0000313" key="2">
    <source>
        <dbReference type="Proteomes" id="UP000316727"/>
    </source>
</evidence>
<evidence type="ECO:0000313" key="1">
    <source>
        <dbReference type="EMBL" id="TPE46008.1"/>
    </source>
</evidence>
<dbReference type="OrthoDB" id="853975at2"/>
<reference evidence="1 2" key="1">
    <citation type="submission" date="2019-06" db="EMBL/GenBank/DDBJ databases">
        <title>A novel bacterium of genus Pontibacter, isolated from marine sediment.</title>
        <authorList>
            <person name="Huang H."/>
            <person name="Mo K."/>
            <person name="Hu Y."/>
        </authorList>
    </citation>
    <scope>NUCLEOTIDE SEQUENCE [LARGE SCALE GENOMIC DNA]</scope>
    <source>
        <strain evidence="1 2">HB172049</strain>
    </source>
</reference>
<dbReference type="Proteomes" id="UP000316727">
    <property type="component" value="Unassembled WGS sequence"/>
</dbReference>
<proteinExistence type="predicted"/>
<name>A0A501W9G8_9BACT</name>
<keyword evidence="2" id="KW-1185">Reference proteome</keyword>
<gene>
    <name evidence="1" type="ORF">FJM65_01295</name>
</gene>
<accession>A0A501W9G8</accession>
<dbReference type="EMBL" id="VFRQ01000001">
    <property type="protein sequence ID" value="TPE46008.1"/>
    <property type="molecule type" value="Genomic_DNA"/>
</dbReference>
<sequence length="59" mass="6802">MTQEEFNSAFNDTLDELLLAMAETPEVDLEKFYSMACIMENLMYFSPVLYAALKPKNTQ</sequence>
<organism evidence="1 2">
    <name type="scientific">Pontibacter mangrovi</name>
    <dbReference type="NCBI Taxonomy" id="2589816"/>
    <lineage>
        <taxon>Bacteria</taxon>
        <taxon>Pseudomonadati</taxon>
        <taxon>Bacteroidota</taxon>
        <taxon>Cytophagia</taxon>
        <taxon>Cytophagales</taxon>
        <taxon>Hymenobacteraceae</taxon>
        <taxon>Pontibacter</taxon>
    </lineage>
</organism>
<comment type="caution">
    <text evidence="1">The sequence shown here is derived from an EMBL/GenBank/DDBJ whole genome shotgun (WGS) entry which is preliminary data.</text>
</comment>
<protein>
    <submittedName>
        <fullName evidence="1">Uncharacterized protein</fullName>
    </submittedName>
</protein>
<dbReference type="RefSeq" id="WP_140618590.1">
    <property type="nucleotide sequence ID" value="NZ_VFRQ01000001.1"/>
</dbReference>